<dbReference type="SMART" id="SM00448">
    <property type="entry name" value="REC"/>
    <property type="match status" value="1"/>
</dbReference>
<dbReference type="GO" id="GO:0000160">
    <property type="term" value="P:phosphorelay signal transduction system"/>
    <property type="evidence" value="ECO:0007669"/>
    <property type="project" value="UniProtKB-KW"/>
</dbReference>
<dbReference type="PANTHER" id="PTHR42713:SF3">
    <property type="entry name" value="TRANSCRIPTIONAL REGULATORY PROTEIN HPTR"/>
    <property type="match status" value="1"/>
</dbReference>
<evidence type="ECO:0000256" key="5">
    <source>
        <dbReference type="ARBA" id="ARBA00023015"/>
    </source>
</evidence>
<dbReference type="SUPFAM" id="SSF46689">
    <property type="entry name" value="Homeodomain-like"/>
    <property type="match status" value="1"/>
</dbReference>
<dbReference type="Gene3D" id="1.10.10.60">
    <property type="entry name" value="Homeodomain-like"/>
    <property type="match status" value="2"/>
</dbReference>
<organism evidence="11 12">
    <name type="scientific">Cohnella thailandensis</name>
    <dbReference type="NCBI Taxonomy" id="557557"/>
    <lineage>
        <taxon>Bacteria</taxon>
        <taxon>Bacillati</taxon>
        <taxon>Bacillota</taxon>
        <taxon>Bacilli</taxon>
        <taxon>Bacillales</taxon>
        <taxon>Paenibacillaceae</taxon>
        <taxon>Cohnella</taxon>
    </lineage>
</organism>
<accession>A0A841SV31</accession>
<keyword evidence="3 8" id="KW-0597">Phosphoprotein</keyword>
<keyword evidence="5" id="KW-0805">Transcription regulation</keyword>
<evidence type="ECO:0000259" key="9">
    <source>
        <dbReference type="PROSITE" id="PS01124"/>
    </source>
</evidence>
<keyword evidence="12" id="KW-1185">Reference proteome</keyword>
<dbReference type="SMART" id="SM00342">
    <property type="entry name" value="HTH_ARAC"/>
    <property type="match status" value="1"/>
</dbReference>
<evidence type="ECO:0000256" key="1">
    <source>
        <dbReference type="ARBA" id="ARBA00004496"/>
    </source>
</evidence>
<dbReference type="Proteomes" id="UP000535838">
    <property type="component" value="Unassembled WGS sequence"/>
</dbReference>
<evidence type="ECO:0000313" key="11">
    <source>
        <dbReference type="EMBL" id="MBB6634456.1"/>
    </source>
</evidence>
<dbReference type="SUPFAM" id="SSF52172">
    <property type="entry name" value="CheY-like"/>
    <property type="match status" value="1"/>
</dbReference>
<dbReference type="PROSITE" id="PS50110">
    <property type="entry name" value="RESPONSE_REGULATORY"/>
    <property type="match status" value="1"/>
</dbReference>
<evidence type="ECO:0000256" key="6">
    <source>
        <dbReference type="ARBA" id="ARBA00023125"/>
    </source>
</evidence>
<comment type="caution">
    <text evidence="11">The sequence shown here is derived from an EMBL/GenBank/DDBJ whole genome shotgun (WGS) entry which is preliminary data.</text>
</comment>
<protein>
    <submittedName>
        <fullName evidence="11">Response regulator</fullName>
    </submittedName>
</protein>
<dbReference type="InterPro" id="IPR009057">
    <property type="entry name" value="Homeodomain-like_sf"/>
</dbReference>
<dbReference type="Pfam" id="PF00072">
    <property type="entry name" value="Response_reg"/>
    <property type="match status" value="1"/>
</dbReference>
<evidence type="ECO:0000256" key="4">
    <source>
        <dbReference type="ARBA" id="ARBA00023012"/>
    </source>
</evidence>
<evidence type="ECO:0000256" key="3">
    <source>
        <dbReference type="ARBA" id="ARBA00022553"/>
    </source>
</evidence>
<dbReference type="GO" id="GO:0003700">
    <property type="term" value="F:DNA-binding transcription factor activity"/>
    <property type="evidence" value="ECO:0007669"/>
    <property type="project" value="InterPro"/>
</dbReference>
<evidence type="ECO:0000256" key="8">
    <source>
        <dbReference type="PROSITE-ProRule" id="PRU00169"/>
    </source>
</evidence>
<dbReference type="InterPro" id="IPR051552">
    <property type="entry name" value="HptR"/>
</dbReference>
<proteinExistence type="predicted"/>
<dbReference type="Pfam" id="PF12833">
    <property type="entry name" value="HTH_18"/>
    <property type="match status" value="1"/>
</dbReference>
<feature type="modified residue" description="4-aspartylphosphate" evidence="8">
    <location>
        <position position="55"/>
    </location>
</feature>
<feature type="domain" description="Response regulatory" evidence="10">
    <location>
        <begin position="3"/>
        <end position="120"/>
    </location>
</feature>
<dbReference type="AlphaFoldDB" id="A0A841SV31"/>
<reference evidence="11 12" key="1">
    <citation type="submission" date="2020-08" db="EMBL/GenBank/DDBJ databases">
        <title>Cohnella phylogeny.</title>
        <authorList>
            <person name="Dunlap C."/>
        </authorList>
    </citation>
    <scope>NUCLEOTIDE SEQUENCE [LARGE SCALE GENOMIC DNA]</scope>
    <source>
        <strain evidence="11 12">DSM 25241</strain>
    </source>
</reference>
<sequence>MYDVLIAEDSKPILRNLTMLLETSGLPIRVAATAVNGEEALERFRSQSFDILLTDIRMPKMDGLTLIAEAKKLQPELKAILISSYSDFEYTRKALNLQVSDYLLKPVEKSQLTEVLSNVLERLRAAQPTPASLFRDLVSESGWKALERDPEAVKAASRFLLVRRQPFSGMNALAPEPIRSALSLPPSAIVLQTASGDGVLILGGDDWPRSEADSTASLLEDWRESLQEKGWSVSFAAGLQTAAWNALPEKIREASRLLDDRMLVFRPLAFELTQPLPFSEPSYEEIDRLEDGYAALIQQSEKDRFLLLLSEQLAKWKTTGLRLEELRRFVRRLAASFVSVLESVGSLATAELPGRAERLLELADYETFRSELLAFAEEWLEAIRSSRRKSGQELFHQIDQYLRTNLYSNVAIQDLVDRFHVSPSYISRIVKRHGGQTFVNFYTDLKIAEARRLMEAKPEMLIKEIAEVLCFGDQHYFSKVFKDRTGSSPLEYKSRLQESSETI</sequence>
<feature type="domain" description="HTH araC/xylS-type" evidence="9">
    <location>
        <begin position="396"/>
        <end position="495"/>
    </location>
</feature>
<evidence type="ECO:0000256" key="7">
    <source>
        <dbReference type="ARBA" id="ARBA00023163"/>
    </source>
</evidence>
<dbReference type="CDD" id="cd17536">
    <property type="entry name" value="REC_YesN-like"/>
    <property type="match status" value="1"/>
</dbReference>
<dbReference type="GO" id="GO:0005737">
    <property type="term" value="C:cytoplasm"/>
    <property type="evidence" value="ECO:0007669"/>
    <property type="project" value="UniProtKB-SubCell"/>
</dbReference>
<dbReference type="InterPro" id="IPR018060">
    <property type="entry name" value="HTH_AraC"/>
</dbReference>
<keyword evidence="6" id="KW-0238">DNA-binding</keyword>
<dbReference type="InterPro" id="IPR001789">
    <property type="entry name" value="Sig_transdc_resp-reg_receiver"/>
</dbReference>
<dbReference type="PANTHER" id="PTHR42713">
    <property type="entry name" value="HISTIDINE KINASE-RELATED"/>
    <property type="match status" value="1"/>
</dbReference>
<gene>
    <name evidence="11" type="ORF">H7B67_10055</name>
</gene>
<evidence type="ECO:0000256" key="2">
    <source>
        <dbReference type="ARBA" id="ARBA00022490"/>
    </source>
</evidence>
<dbReference type="RefSeq" id="WP_185119698.1">
    <property type="nucleotide sequence ID" value="NZ_JACJVQ010000007.1"/>
</dbReference>
<dbReference type="PROSITE" id="PS01124">
    <property type="entry name" value="HTH_ARAC_FAMILY_2"/>
    <property type="match status" value="1"/>
</dbReference>
<evidence type="ECO:0000313" key="12">
    <source>
        <dbReference type="Proteomes" id="UP000535838"/>
    </source>
</evidence>
<keyword evidence="2" id="KW-0963">Cytoplasm</keyword>
<evidence type="ECO:0000259" key="10">
    <source>
        <dbReference type="PROSITE" id="PS50110"/>
    </source>
</evidence>
<dbReference type="EMBL" id="JACJVQ010000007">
    <property type="protein sequence ID" value="MBB6634456.1"/>
    <property type="molecule type" value="Genomic_DNA"/>
</dbReference>
<comment type="subcellular location">
    <subcellularLocation>
        <location evidence="1">Cytoplasm</location>
    </subcellularLocation>
</comment>
<keyword evidence="4" id="KW-0902">Two-component regulatory system</keyword>
<dbReference type="InterPro" id="IPR011006">
    <property type="entry name" value="CheY-like_superfamily"/>
</dbReference>
<name>A0A841SV31_9BACL</name>
<keyword evidence="7" id="KW-0804">Transcription</keyword>
<dbReference type="Gene3D" id="3.40.50.2300">
    <property type="match status" value="1"/>
</dbReference>
<dbReference type="GO" id="GO:0043565">
    <property type="term" value="F:sequence-specific DNA binding"/>
    <property type="evidence" value="ECO:0007669"/>
    <property type="project" value="InterPro"/>
</dbReference>